<dbReference type="EMBL" id="JH993022">
    <property type="protein sequence ID" value="EKX41605.1"/>
    <property type="molecule type" value="Genomic_DNA"/>
</dbReference>
<reference evidence="2 4" key="1">
    <citation type="journal article" date="2012" name="Nature">
        <title>Algal genomes reveal evolutionary mosaicism and the fate of nucleomorphs.</title>
        <authorList>
            <consortium name="DOE Joint Genome Institute"/>
            <person name="Curtis B.A."/>
            <person name="Tanifuji G."/>
            <person name="Burki F."/>
            <person name="Gruber A."/>
            <person name="Irimia M."/>
            <person name="Maruyama S."/>
            <person name="Arias M.C."/>
            <person name="Ball S.G."/>
            <person name="Gile G.H."/>
            <person name="Hirakawa Y."/>
            <person name="Hopkins J.F."/>
            <person name="Kuo A."/>
            <person name="Rensing S.A."/>
            <person name="Schmutz J."/>
            <person name="Symeonidi A."/>
            <person name="Elias M."/>
            <person name="Eveleigh R.J."/>
            <person name="Herman E.K."/>
            <person name="Klute M.J."/>
            <person name="Nakayama T."/>
            <person name="Obornik M."/>
            <person name="Reyes-Prieto A."/>
            <person name="Armbrust E.V."/>
            <person name="Aves S.J."/>
            <person name="Beiko R.G."/>
            <person name="Coutinho P."/>
            <person name="Dacks J.B."/>
            <person name="Durnford D.G."/>
            <person name="Fast N.M."/>
            <person name="Green B.R."/>
            <person name="Grisdale C.J."/>
            <person name="Hempel F."/>
            <person name="Henrissat B."/>
            <person name="Hoppner M.P."/>
            <person name="Ishida K."/>
            <person name="Kim E."/>
            <person name="Koreny L."/>
            <person name="Kroth P.G."/>
            <person name="Liu Y."/>
            <person name="Malik S.B."/>
            <person name="Maier U.G."/>
            <person name="McRose D."/>
            <person name="Mock T."/>
            <person name="Neilson J.A."/>
            <person name="Onodera N.T."/>
            <person name="Poole A.M."/>
            <person name="Pritham E.J."/>
            <person name="Richards T.A."/>
            <person name="Rocap G."/>
            <person name="Roy S.W."/>
            <person name="Sarai C."/>
            <person name="Schaack S."/>
            <person name="Shirato S."/>
            <person name="Slamovits C.H."/>
            <person name="Spencer D.F."/>
            <person name="Suzuki S."/>
            <person name="Worden A.Z."/>
            <person name="Zauner S."/>
            <person name="Barry K."/>
            <person name="Bell C."/>
            <person name="Bharti A.K."/>
            <person name="Crow J.A."/>
            <person name="Grimwood J."/>
            <person name="Kramer R."/>
            <person name="Lindquist E."/>
            <person name="Lucas S."/>
            <person name="Salamov A."/>
            <person name="McFadden G.I."/>
            <person name="Lane C.E."/>
            <person name="Keeling P.J."/>
            <person name="Gray M.W."/>
            <person name="Grigoriev I.V."/>
            <person name="Archibald J.M."/>
        </authorList>
    </citation>
    <scope>NUCLEOTIDE SEQUENCE</scope>
    <source>
        <strain evidence="2 4">CCMP2712</strain>
    </source>
</reference>
<evidence type="ECO:0000313" key="3">
    <source>
        <dbReference type="EnsemblProtists" id="EKX41605"/>
    </source>
</evidence>
<dbReference type="InterPro" id="IPR043136">
    <property type="entry name" value="B30.2/SPRY_sf"/>
</dbReference>
<dbReference type="EnsemblProtists" id="EKX41605">
    <property type="protein sequence ID" value="EKX41605"/>
    <property type="gene ID" value="GUITHDRAFT_141862"/>
</dbReference>
<dbReference type="AlphaFoldDB" id="L1J0I3"/>
<dbReference type="InterPro" id="IPR013320">
    <property type="entry name" value="ConA-like_dom_sf"/>
</dbReference>
<dbReference type="GeneID" id="17298205"/>
<dbReference type="HOGENOM" id="CLU_365416_0_0_1"/>
<evidence type="ECO:0000313" key="2">
    <source>
        <dbReference type="EMBL" id="EKX41605.1"/>
    </source>
</evidence>
<dbReference type="KEGG" id="gtt:GUITHDRAFT_141862"/>
<evidence type="ECO:0000256" key="1">
    <source>
        <dbReference type="SAM" id="MobiDB-lite"/>
    </source>
</evidence>
<feature type="region of interest" description="Disordered" evidence="1">
    <location>
        <begin position="65"/>
        <end position="89"/>
    </location>
</feature>
<reference evidence="3" key="3">
    <citation type="submission" date="2016-03" db="UniProtKB">
        <authorList>
            <consortium name="EnsemblProtists"/>
        </authorList>
    </citation>
    <scope>IDENTIFICATION</scope>
</reference>
<accession>L1J0I3</accession>
<name>L1J0I3_GUITC</name>
<dbReference type="SUPFAM" id="SSF49899">
    <property type="entry name" value="Concanavalin A-like lectins/glucanases"/>
    <property type="match status" value="1"/>
</dbReference>
<dbReference type="Gene3D" id="2.60.120.920">
    <property type="match status" value="1"/>
</dbReference>
<proteinExistence type="predicted"/>
<gene>
    <name evidence="2" type="ORF">GUITHDRAFT_141862</name>
</gene>
<keyword evidence="4" id="KW-1185">Reference proteome</keyword>
<feature type="compositionally biased region" description="Basic and acidic residues" evidence="1">
    <location>
        <begin position="65"/>
        <end position="78"/>
    </location>
</feature>
<dbReference type="Proteomes" id="UP000011087">
    <property type="component" value="Unassembled WGS sequence"/>
</dbReference>
<dbReference type="PaxDb" id="55529-EKX41605"/>
<sequence length="764" mass="84141">MAGWMPGLEGRIAGDKMSLSDCEEICQVLQSFGEDSYTDEKTFSWSGTVVSEFVRATKNAAAKRRGEDWHRLAEDGRSSRNKAGGDTGPSPLQVVHAKWLHHTISQSCPTPLSKNIVTIAFSSNVPLGPARAGGSKESLCWLQVSGLHMFAPSDTEDPLLDLGGSIAKLFANSPDSEQGGKGSWNDRGDLLLYLRGVLSPRKKHFLELHVRNPAMPFAMDRVSLEAVGCVEIDPVYLTDINSSHSEVSNDRMTQSAEEAFFIYAGIHSDTNYPGSLNTITVSFSLNRRIMQGARVVVSGLRGSASEDDGQLEITFPGEKEKAAPFANTGVWSKGDGTLEVQVEEELAPGNRSSFSFKLQNPARSQPLSPPFISIVGSDTAVPAVELKFQESPGDLVSAQGSEAIEPTDAVVRNARYDWYETFEAHLRLQYPDLYANKQEETLDLREKFVRMEPSLRVGISQPYTVTCMRSSGSAISVSWQPFFSGKALTSESPTPREQSVFFVQVSEADAHGNPVSFRTVFAGPSTSCTIPAAFCPPVSRKTCVRVREECLDDQGRLVSSSWNYADLREEAEGGEEPRSIDDLSSFLSWSPSRSHPSMTIGHGGKSVRNASNQRWIGALGAKKIQGSVRWRFSFSGRVERLAVGIAMEDIPVDELPRASKEWKQRTRTHCIAWLSWDGSILCRGEVRAPTLSRHVDMEFAMCIEGDSIEVWVDCERGQVEIRKDKEVLLRETSNDIFGCGVPWFPYACSDCPCTIFLEEVVDSK</sequence>
<dbReference type="RefSeq" id="XP_005828585.1">
    <property type="nucleotide sequence ID" value="XM_005828528.1"/>
</dbReference>
<reference evidence="4" key="2">
    <citation type="submission" date="2012-11" db="EMBL/GenBank/DDBJ databases">
        <authorList>
            <person name="Kuo A."/>
            <person name="Curtis B.A."/>
            <person name="Tanifuji G."/>
            <person name="Burki F."/>
            <person name="Gruber A."/>
            <person name="Irimia M."/>
            <person name="Maruyama S."/>
            <person name="Arias M.C."/>
            <person name="Ball S.G."/>
            <person name="Gile G.H."/>
            <person name="Hirakawa Y."/>
            <person name="Hopkins J.F."/>
            <person name="Rensing S.A."/>
            <person name="Schmutz J."/>
            <person name="Symeonidi A."/>
            <person name="Elias M."/>
            <person name="Eveleigh R.J."/>
            <person name="Herman E.K."/>
            <person name="Klute M.J."/>
            <person name="Nakayama T."/>
            <person name="Obornik M."/>
            <person name="Reyes-Prieto A."/>
            <person name="Armbrust E.V."/>
            <person name="Aves S.J."/>
            <person name="Beiko R.G."/>
            <person name="Coutinho P."/>
            <person name="Dacks J.B."/>
            <person name="Durnford D.G."/>
            <person name="Fast N.M."/>
            <person name="Green B.R."/>
            <person name="Grisdale C."/>
            <person name="Hempe F."/>
            <person name="Henrissat B."/>
            <person name="Hoppner M.P."/>
            <person name="Ishida K.-I."/>
            <person name="Kim E."/>
            <person name="Koreny L."/>
            <person name="Kroth P.G."/>
            <person name="Liu Y."/>
            <person name="Malik S.-B."/>
            <person name="Maier U.G."/>
            <person name="McRose D."/>
            <person name="Mock T."/>
            <person name="Neilson J.A."/>
            <person name="Onodera N.T."/>
            <person name="Poole A.M."/>
            <person name="Pritham E.J."/>
            <person name="Richards T.A."/>
            <person name="Rocap G."/>
            <person name="Roy S.W."/>
            <person name="Sarai C."/>
            <person name="Schaack S."/>
            <person name="Shirato S."/>
            <person name="Slamovits C.H."/>
            <person name="Spencer D.F."/>
            <person name="Suzuki S."/>
            <person name="Worden A.Z."/>
            <person name="Zauner S."/>
            <person name="Barry K."/>
            <person name="Bell C."/>
            <person name="Bharti A.K."/>
            <person name="Crow J.A."/>
            <person name="Grimwood J."/>
            <person name="Kramer R."/>
            <person name="Lindquist E."/>
            <person name="Lucas S."/>
            <person name="Salamov A."/>
            <person name="McFadden G.I."/>
            <person name="Lane C.E."/>
            <person name="Keeling P.J."/>
            <person name="Gray M.W."/>
            <person name="Grigoriev I.V."/>
            <person name="Archibald J.M."/>
        </authorList>
    </citation>
    <scope>NUCLEOTIDE SEQUENCE</scope>
    <source>
        <strain evidence="4">CCMP2712</strain>
    </source>
</reference>
<organism evidence="2">
    <name type="scientific">Guillardia theta (strain CCMP2712)</name>
    <name type="common">Cryptophyte</name>
    <dbReference type="NCBI Taxonomy" id="905079"/>
    <lineage>
        <taxon>Eukaryota</taxon>
        <taxon>Cryptophyceae</taxon>
        <taxon>Pyrenomonadales</taxon>
        <taxon>Geminigeraceae</taxon>
        <taxon>Guillardia</taxon>
    </lineage>
</organism>
<evidence type="ECO:0000313" key="4">
    <source>
        <dbReference type="Proteomes" id="UP000011087"/>
    </source>
</evidence>
<protein>
    <submittedName>
        <fullName evidence="2 3">Uncharacterized protein</fullName>
    </submittedName>
</protein>